<keyword evidence="2" id="KW-1185">Reference proteome</keyword>
<name>A0A4R7K9U5_9CLOT</name>
<dbReference type="EMBL" id="SOAZ01000030">
    <property type="protein sequence ID" value="TDT50371.1"/>
    <property type="molecule type" value="Genomic_DNA"/>
</dbReference>
<dbReference type="Proteomes" id="UP000295325">
    <property type="component" value="Unassembled WGS sequence"/>
</dbReference>
<dbReference type="AlphaFoldDB" id="A0A4R7K9U5"/>
<proteinExistence type="predicted"/>
<evidence type="ECO:0000313" key="2">
    <source>
        <dbReference type="Proteomes" id="UP000295325"/>
    </source>
</evidence>
<protein>
    <submittedName>
        <fullName evidence="1">Uncharacterized protein</fullName>
    </submittedName>
</protein>
<evidence type="ECO:0000313" key="1">
    <source>
        <dbReference type="EMBL" id="TDT50371.1"/>
    </source>
</evidence>
<accession>A0A4R7K9U5</accession>
<gene>
    <name evidence="1" type="ORF">EDD71_13031</name>
</gene>
<reference evidence="1 2" key="1">
    <citation type="submission" date="2019-03" db="EMBL/GenBank/DDBJ databases">
        <title>Genomic Encyclopedia of Type Strains, Phase IV (KMG-IV): sequencing the most valuable type-strain genomes for metagenomic binning, comparative biology and taxonomic classification.</title>
        <authorList>
            <person name="Goeker M."/>
        </authorList>
    </citation>
    <scope>NUCLEOTIDE SEQUENCE [LARGE SCALE GENOMIC DNA]</scope>
    <source>
        <strain evidence="1 2">DSM 24455</strain>
    </source>
</reference>
<sequence>MTVDKYHEEMRKAASDSGFSNENLCRGAWGLAEMKLRKSYLDGWNVIRSISR</sequence>
<organism evidence="1 2">
    <name type="scientific">Fonticella tunisiensis</name>
    <dbReference type="NCBI Taxonomy" id="1096341"/>
    <lineage>
        <taxon>Bacteria</taxon>
        <taxon>Bacillati</taxon>
        <taxon>Bacillota</taxon>
        <taxon>Clostridia</taxon>
        <taxon>Eubacteriales</taxon>
        <taxon>Clostridiaceae</taxon>
        <taxon>Fonticella</taxon>
    </lineage>
</organism>
<comment type="caution">
    <text evidence="1">The sequence shown here is derived from an EMBL/GenBank/DDBJ whole genome shotgun (WGS) entry which is preliminary data.</text>
</comment>
<dbReference type="RefSeq" id="WP_166636485.1">
    <property type="nucleotide sequence ID" value="NZ_SOAZ01000030.1"/>
</dbReference>